<dbReference type="InterPro" id="IPR036388">
    <property type="entry name" value="WH-like_DNA-bd_sf"/>
</dbReference>
<dbReference type="Gene3D" id="3.40.50.300">
    <property type="entry name" value="P-loop containing nucleotide triphosphate hydrolases"/>
    <property type="match status" value="1"/>
</dbReference>
<dbReference type="SUPFAM" id="SSF46894">
    <property type="entry name" value="C-terminal effector domain of the bipartite response regulators"/>
    <property type="match status" value="1"/>
</dbReference>
<dbReference type="Pfam" id="PF13191">
    <property type="entry name" value="AAA_16"/>
    <property type="match status" value="1"/>
</dbReference>
<dbReference type="PANTHER" id="PTHR16305">
    <property type="entry name" value="TESTICULAR SOLUBLE ADENYLYL CYCLASE"/>
    <property type="match status" value="1"/>
</dbReference>
<feature type="domain" description="HTH luxR-type" evidence="4">
    <location>
        <begin position="824"/>
        <end position="889"/>
    </location>
</feature>
<dbReference type="InterPro" id="IPR027417">
    <property type="entry name" value="P-loop_NTPase"/>
</dbReference>
<dbReference type="PANTHER" id="PTHR16305:SF28">
    <property type="entry name" value="GUANYLATE CYCLASE DOMAIN-CONTAINING PROTEIN"/>
    <property type="match status" value="1"/>
</dbReference>
<gene>
    <name evidence="5" type="ORF">ACFPZN_44250</name>
</gene>
<dbReference type="EMBL" id="JBHSON010000093">
    <property type="protein sequence ID" value="MFC5752669.1"/>
    <property type="molecule type" value="Genomic_DNA"/>
</dbReference>
<dbReference type="InterPro" id="IPR011990">
    <property type="entry name" value="TPR-like_helical_dom_sf"/>
</dbReference>
<dbReference type="SMART" id="SM00421">
    <property type="entry name" value="HTH_LUXR"/>
    <property type="match status" value="1"/>
</dbReference>
<evidence type="ECO:0000259" key="4">
    <source>
        <dbReference type="PROSITE" id="PS50043"/>
    </source>
</evidence>
<evidence type="ECO:0000313" key="6">
    <source>
        <dbReference type="Proteomes" id="UP001596074"/>
    </source>
</evidence>
<dbReference type="InterPro" id="IPR016032">
    <property type="entry name" value="Sig_transdc_resp-reg_C-effctor"/>
</dbReference>
<dbReference type="InterPro" id="IPR000792">
    <property type="entry name" value="Tscrpt_reg_LuxR_C"/>
</dbReference>
<keyword evidence="2" id="KW-0067">ATP-binding</keyword>
<dbReference type="Pfam" id="PF00196">
    <property type="entry name" value="GerE"/>
    <property type="match status" value="1"/>
</dbReference>
<evidence type="ECO:0000256" key="1">
    <source>
        <dbReference type="ARBA" id="ARBA00022741"/>
    </source>
</evidence>
<evidence type="ECO:0000256" key="3">
    <source>
        <dbReference type="SAM" id="MobiDB-lite"/>
    </source>
</evidence>
<comment type="caution">
    <text evidence="5">The sequence shown here is derived from an EMBL/GenBank/DDBJ whole genome shotgun (WGS) entry which is preliminary data.</text>
</comment>
<dbReference type="PRINTS" id="PR00038">
    <property type="entry name" value="HTHLUXR"/>
</dbReference>
<dbReference type="Proteomes" id="UP001596074">
    <property type="component" value="Unassembled WGS sequence"/>
</dbReference>
<reference evidence="6" key="1">
    <citation type="journal article" date="2019" name="Int. J. Syst. Evol. Microbiol.">
        <title>The Global Catalogue of Microorganisms (GCM) 10K type strain sequencing project: providing services to taxonomists for standard genome sequencing and annotation.</title>
        <authorList>
            <consortium name="The Broad Institute Genomics Platform"/>
            <consortium name="The Broad Institute Genome Sequencing Center for Infectious Disease"/>
            <person name="Wu L."/>
            <person name="Ma J."/>
        </authorList>
    </citation>
    <scope>NUCLEOTIDE SEQUENCE [LARGE SCALE GENOMIC DNA]</scope>
    <source>
        <strain evidence="6">KCTC 42087</strain>
    </source>
</reference>
<dbReference type="RefSeq" id="WP_378288890.1">
    <property type="nucleotide sequence ID" value="NZ_JBHSON010000093.1"/>
</dbReference>
<accession>A0ABW1ADR6</accession>
<proteinExistence type="predicted"/>
<name>A0ABW1ADR6_9ACTN</name>
<keyword evidence="6" id="KW-1185">Reference proteome</keyword>
<dbReference type="Gene3D" id="1.10.10.10">
    <property type="entry name" value="Winged helix-like DNA-binding domain superfamily/Winged helix DNA-binding domain"/>
    <property type="match status" value="1"/>
</dbReference>
<dbReference type="CDD" id="cd06170">
    <property type="entry name" value="LuxR_C_like"/>
    <property type="match status" value="1"/>
</dbReference>
<feature type="region of interest" description="Disordered" evidence="3">
    <location>
        <begin position="805"/>
        <end position="830"/>
    </location>
</feature>
<organism evidence="5 6">
    <name type="scientific">Actinomadura rugatobispora</name>
    <dbReference type="NCBI Taxonomy" id="1994"/>
    <lineage>
        <taxon>Bacteria</taxon>
        <taxon>Bacillati</taxon>
        <taxon>Actinomycetota</taxon>
        <taxon>Actinomycetes</taxon>
        <taxon>Streptosporangiales</taxon>
        <taxon>Thermomonosporaceae</taxon>
        <taxon>Actinomadura</taxon>
    </lineage>
</organism>
<dbReference type="InterPro" id="IPR041664">
    <property type="entry name" value="AAA_16"/>
</dbReference>
<protein>
    <submittedName>
        <fullName evidence="5">AAA family ATPase</fullName>
    </submittedName>
</protein>
<dbReference type="PROSITE" id="PS50043">
    <property type="entry name" value="HTH_LUXR_2"/>
    <property type="match status" value="1"/>
</dbReference>
<evidence type="ECO:0000313" key="5">
    <source>
        <dbReference type="EMBL" id="MFC5752669.1"/>
    </source>
</evidence>
<dbReference type="PROSITE" id="PS00622">
    <property type="entry name" value="HTH_LUXR_1"/>
    <property type="match status" value="1"/>
</dbReference>
<dbReference type="Gene3D" id="1.25.40.10">
    <property type="entry name" value="Tetratricopeptide repeat domain"/>
    <property type="match status" value="1"/>
</dbReference>
<feature type="compositionally biased region" description="Basic and acidic residues" evidence="3">
    <location>
        <begin position="820"/>
        <end position="830"/>
    </location>
</feature>
<sequence length="889" mass="94564">MNLIERERELTRLTNLFSESQAGRGRVAVVSGTVGAGKTALLHTFAETATASDAFFLSAAATPGRRKIPLGVVRQIFRGIASLPCGGSDVTRLLDEAMGAAFAGDDFSPIDITETTGAVLQKLNDVLLTASRHAPLVIGIDDAHHADTASLQFLLYAAHRVRSARVLMVLNEPAGPWQEHPAFNAELLSLPHSRHIRLRPLSRRGQARLLAPRFGDPAGHRLAMTWQAITGGNPLLAHALLEDNRHLVRPPDQPLVDAAYTQALLTCLRRGGPAMVAVARALAVLEEPAPSRALLGRLLDMDAEHVRDTIELMNRAGLLGGGRWRHPAARAGVLDSIAPGERSALHGRAARLLHEHGAAPAVVAGQLVAVGDTEAAWAVPVLEEAAEQALAARETHTALSCLRLAHRTDSDERQRARITSALAGTEWRIDPSAAGRLLPALVSAACDGLLTGRHTARLLGHLMWCGRVKEAAGLLVRLTAPGTPRPIGASAHLEAVTLLMSCVYPDVVRRAAPRSTATAGRRDAAASADRRVRAASALSAVLTGASDRDVIATAEQVLQGTRLGEQLSESPLAALAALVYADRPDQAATWCDPLLTEAATRREPVAHAVLAAARAVISIRQGDPAGAERHARTALTRISPASWGVAIGLPLSVMVLAATALGRFEDAATYLDVPVPEATFQSPCGLHYLQARGRYHLATGHPAAALADFEHCGGLMTAWGFDRPGLITWRSDAAQALIALGDAGRAVELIEAQLALVPPGPSRTRGISLRVRGMAAEGDERNAWLQEAVDVLEQSGDRYESALAAGELGRTRNPGAPGDRAPDPEPDARDLTEAESRIATLAAEGWTNRQIADKLLITVSTVEQHLTRVYRKLQVNRRTDLRARLRGDG</sequence>
<evidence type="ECO:0000256" key="2">
    <source>
        <dbReference type="ARBA" id="ARBA00022840"/>
    </source>
</evidence>
<dbReference type="SUPFAM" id="SSF52540">
    <property type="entry name" value="P-loop containing nucleoside triphosphate hydrolases"/>
    <property type="match status" value="1"/>
</dbReference>
<keyword evidence="1" id="KW-0547">Nucleotide-binding</keyword>